<evidence type="ECO:0000313" key="4">
    <source>
        <dbReference type="Proteomes" id="UP000011715"/>
    </source>
</evidence>
<keyword evidence="1" id="KW-0732">Signal</keyword>
<evidence type="ECO:0008006" key="5">
    <source>
        <dbReference type="Google" id="ProtNLM"/>
    </source>
</evidence>
<accession>A0A0C4DJU4</accession>
<evidence type="ECO:0000313" key="3">
    <source>
        <dbReference type="EnsemblFungi" id="MAPG_00002T0"/>
    </source>
</evidence>
<sequence>MRLVALAIAAALSLTAAASADGEVPYVRTYFYAGGRYVDDGNGGKIFRDQMYVEKLLPAGGVTQTRPVVLIHGQAQTGTNFLNKPDGGGGWASEFIRQGYEVYIVDQTLRARSAWQPRYGADAPSTYSAELLQQRFTAVQNYKLWPHSSTTPRCSSPP</sequence>
<reference evidence="2" key="3">
    <citation type="submission" date="2011-03" db="EMBL/GenBank/DDBJ databases">
        <title>Annotation of Magnaporthe poae ATCC 64411.</title>
        <authorList>
            <person name="Ma L.-J."/>
            <person name="Dead R."/>
            <person name="Young S.K."/>
            <person name="Zeng Q."/>
            <person name="Gargeya S."/>
            <person name="Fitzgerald M."/>
            <person name="Haas B."/>
            <person name="Abouelleil A."/>
            <person name="Alvarado L."/>
            <person name="Arachchi H.M."/>
            <person name="Berlin A."/>
            <person name="Brown A."/>
            <person name="Chapman S.B."/>
            <person name="Chen Z."/>
            <person name="Dunbar C."/>
            <person name="Freedman E."/>
            <person name="Gearin G."/>
            <person name="Gellesch M."/>
            <person name="Goldberg J."/>
            <person name="Griggs A."/>
            <person name="Gujja S."/>
            <person name="Heiman D."/>
            <person name="Howarth C."/>
            <person name="Larson L."/>
            <person name="Lui A."/>
            <person name="MacDonald P.J.P."/>
            <person name="Mehta T."/>
            <person name="Montmayeur A."/>
            <person name="Murphy C."/>
            <person name="Neiman D."/>
            <person name="Pearson M."/>
            <person name="Priest M."/>
            <person name="Roberts A."/>
            <person name="Saif S."/>
            <person name="Shea T."/>
            <person name="Shenoy N."/>
            <person name="Sisk P."/>
            <person name="Stolte C."/>
            <person name="Sykes S."/>
            <person name="Yandava C."/>
            <person name="Wortman J."/>
            <person name="Nusbaum C."/>
            <person name="Birren B."/>
        </authorList>
    </citation>
    <scope>NUCLEOTIDE SEQUENCE</scope>
    <source>
        <strain evidence="2">ATCC 64411</strain>
    </source>
</reference>
<evidence type="ECO:0000313" key="2">
    <source>
        <dbReference type="EMBL" id="KLU80905.1"/>
    </source>
</evidence>
<reference evidence="4" key="1">
    <citation type="submission" date="2010-05" db="EMBL/GenBank/DDBJ databases">
        <title>The genome sequence of Magnaporthe poae strain ATCC 64411.</title>
        <authorList>
            <person name="Ma L.-J."/>
            <person name="Dead R."/>
            <person name="Young S."/>
            <person name="Zeng Q."/>
            <person name="Koehrsen M."/>
            <person name="Alvarado L."/>
            <person name="Berlin A."/>
            <person name="Chapman S.B."/>
            <person name="Chen Z."/>
            <person name="Freedman E."/>
            <person name="Gellesch M."/>
            <person name="Goldberg J."/>
            <person name="Griggs A."/>
            <person name="Gujja S."/>
            <person name="Heilman E.R."/>
            <person name="Heiman D."/>
            <person name="Hepburn T."/>
            <person name="Howarth C."/>
            <person name="Jen D."/>
            <person name="Larson L."/>
            <person name="Mehta T."/>
            <person name="Neiman D."/>
            <person name="Pearson M."/>
            <person name="Roberts A."/>
            <person name="Saif S."/>
            <person name="Shea T."/>
            <person name="Shenoy N."/>
            <person name="Sisk P."/>
            <person name="Stolte C."/>
            <person name="Sykes S."/>
            <person name="Walk T."/>
            <person name="White J."/>
            <person name="Yandava C."/>
            <person name="Haas B."/>
            <person name="Nusbaum C."/>
            <person name="Birren B."/>
        </authorList>
    </citation>
    <scope>NUCLEOTIDE SEQUENCE [LARGE SCALE GENOMIC DNA]</scope>
    <source>
        <strain evidence="4">ATCC 64411 / 73-15</strain>
    </source>
</reference>
<dbReference type="Gene3D" id="3.40.50.1820">
    <property type="entry name" value="alpha/beta hydrolase"/>
    <property type="match status" value="1"/>
</dbReference>
<dbReference type="EMBL" id="ADBL01000001">
    <property type="status" value="NOT_ANNOTATED_CDS"/>
    <property type="molecule type" value="Genomic_DNA"/>
</dbReference>
<dbReference type="InterPro" id="IPR029058">
    <property type="entry name" value="AB_hydrolase_fold"/>
</dbReference>
<feature type="chain" id="PRO_5009385080" description="AB hydrolase-1 domain-containing protein" evidence="1">
    <location>
        <begin position="21"/>
        <end position="158"/>
    </location>
</feature>
<dbReference type="STRING" id="644358.A0A0C4DJU4"/>
<keyword evidence="4" id="KW-1185">Reference proteome</keyword>
<reference evidence="3" key="4">
    <citation type="journal article" date="2015" name="G3 (Bethesda)">
        <title>Genome sequences of three phytopathogenic species of the Magnaporthaceae family of fungi.</title>
        <authorList>
            <person name="Okagaki L.H."/>
            <person name="Nunes C.C."/>
            <person name="Sailsbery J."/>
            <person name="Clay B."/>
            <person name="Brown D."/>
            <person name="John T."/>
            <person name="Oh Y."/>
            <person name="Young N."/>
            <person name="Fitzgerald M."/>
            <person name="Haas B.J."/>
            <person name="Zeng Q."/>
            <person name="Young S."/>
            <person name="Adiconis X."/>
            <person name="Fan L."/>
            <person name="Levin J.Z."/>
            <person name="Mitchell T.K."/>
            <person name="Okubara P.A."/>
            <person name="Farman M.L."/>
            <person name="Kohn L.M."/>
            <person name="Birren B."/>
            <person name="Ma L.-J."/>
            <person name="Dean R.A."/>
        </authorList>
    </citation>
    <scope>NUCLEOTIDE SEQUENCE</scope>
    <source>
        <strain evidence="3">ATCC 64411 / 73-15</strain>
    </source>
</reference>
<feature type="signal peptide" evidence="1">
    <location>
        <begin position="1"/>
        <end position="20"/>
    </location>
</feature>
<dbReference type="EnsemblFungi" id="MAPG_00002T0">
    <property type="protein sequence ID" value="MAPG_00002T0"/>
    <property type="gene ID" value="MAPG_00002"/>
</dbReference>
<evidence type="ECO:0000256" key="1">
    <source>
        <dbReference type="SAM" id="SignalP"/>
    </source>
</evidence>
<dbReference type="OMA" id="GWASEFI"/>
<proteinExistence type="predicted"/>
<dbReference type="Proteomes" id="UP000011715">
    <property type="component" value="Unassembled WGS sequence"/>
</dbReference>
<dbReference type="eggNOG" id="ENOG502REH0">
    <property type="taxonomic scope" value="Eukaryota"/>
</dbReference>
<organism evidence="3 4">
    <name type="scientific">Magnaporthiopsis poae (strain ATCC 64411 / 73-15)</name>
    <name type="common">Kentucky bluegrass fungus</name>
    <name type="synonym">Magnaporthe poae</name>
    <dbReference type="NCBI Taxonomy" id="644358"/>
    <lineage>
        <taxon>Eukaryota</taxon>
        <taxon>Fungi</taxon>
        <taxon>Dikarya</taxon>
        <taxon>Ascomycota</taxon>
        <taxon>Pezizomycotina</taxon>
        <taxon>Sordariomycetes</taxon>
        <taxon>Sordariomycetidae</taxon>
        <taxon>Magnaporthales</taxon>
        <taxon>Magnaporthaceae</taxon>
        <taxon>Magnaporthiopsis</taxon>
    </lineage>
</organism>
<gene>
    <name evidence="2" type="ORF">MAPG_00002</name>
</gene>
<dbReference type="OrthoDB" id="9978720at2759"/>
<dbReference type="VEuPathDB" id="FungiDB:MAPG_00002"/>
<dbReference type="SUPFAM" id="SSF53474">
    <property type="entry name" value="alpha/beta-Hydrolases"/>
    <property type="match status" value="1"/>
</dbReference>
<protein>
    <recommendedName>
        <fullName evidence="5">AB hydrolase-1 domain-containing protein</fullName>
    </recommendedName>
</protein>
<dbReference type="EMBL" id="GL876966">
    <property type="protein sequence ID" value="KLU80905.1"/>
    <property type="molecule type" value="Genomic_DNA"/>
</dbReference>
<name>A0A0C4DJU4_MAGP6</name>
<reference evidence="3" key="5">
    <citation type="submission" date="2015-06" db="UniProtKB">
        <authorList>
            <consortium name="EnsemblFungi"/>
        </authorList>
    </citation>
    <scope>IDENTIFICATION</scope>
    <source>
        <strain evidence="3">ATCC 64411</strain>
    </source>
</reference>
<reference evidence="2" key="2">
    <citation type="submission" date="2010-05" db="EMBL/GenBank/DDBJ databases">
        <title>The Genome Sequence of Magnaporthe poae strain ATCC 64411.</title>
        <authorList>
            <consortium name="The Broad Institute Genome Sequencing Platform"/>
            <consortium name="Broad Institute Genome Sequencing Center for Infectious Disease"/>
            <person name="Ma L.-J."/>
            <person name="Dead R."/>
            <person name="Young S."/>
            <person name="Zeng Q."/>
            <person name="Koehrsen M."/>
            <person name="Alvarado L."/>
            <person name="Berlin A."/>
            <person name="Chapman S.B."/>
            <person name="Chen Z."/>
            <person name="Freedman E."/>
            <person name="Gellesch M."/>
            <person name="Goldberg J."/>
            <person name="Griggs A."/>
            <person name="Gujja S."/>
            <person name="Heilman E.R."/>
            <person name="Heiman D."/>
            <person name="Hepburn T."/>
            <person name="Howarth C."/>
            <person name="Jen D."/>
            <person name="Larson L."/>
            <person name="Mehta T."/>
            <person name="Neiman D."/>
            <person name="Pearson M."/>
            <person name="Roberts A."/>
            <person name="Saif S."/>
            <person name="Shea T."/>
            <person name="Shenoy N."/>
            <person name="Sisk P."/>
            <person name="Stolte C."/>
            <person name="Sykes S."/>
            <person name="Walk T."/>
            <person name="White J."/>
            <person name="Yandava C."/>
            <person name="Haas B."/>
            <person name="Nusbaum C."/>
            <person name="Birren B."/>
        </authorList>
    </citation>
    <scope>NUCLEOTIDE SEQUENCE</scope>
    <source>
        <strain evidence="2">ATCC 64411</strain>
    </source>
</reference>
<dbReference type="AlphaFoldDB" id="A0A0C4DJU4"/>